<comment type="caution">
    <text evidence="1">The sequence shown here is derived from an EMBL/GenBank/DDBJ whole genome shotgun (WGS) entry which is preliminary data.</text>
</comment>
<protein>
    <submittedName>
        <fullName evidence="1">Uncharacterized protein</fullName>
    </submittedName>
</protein>
<sequence>MTHATGKKQPVRVFLDAQDYSRYLVQAGTHQVTPSGLGELLIQDGLERLEQGDFRALGLDATEPARAQGSER</sequence>
<gene>
    <name evidence="1" type="ORF">MKP05_14725</name>
</gene>
<proteinExistence type="predicted"/>
<keyword evidence="2" id="KW-1185">Reference proteome</keyword>
<name>A0ABS9RWZ8_9GAMM</name>
<evidence type="ECO:0000313" key="1">
    <source>
        <dbReference type="EMBL" id="MCH4564362.1"/>
    </source>
</evidence>
<dbReference type="RefSeq" id="WP_240569029.1">
    <property type="nucleotide sequence ID" value="NZ_JAKVPY010000018.1"/>
</dbReference>
<accession>A0ABS9RWZ8</accession>
<dbReference type="EMBL" id="JAKVPY010000018">
    <property type="protein sequence ID" value="MCH4564362.1"/>
    <property type="molecule type" value="Genomic_DNA"/>
</dbReference>
<reference evidence="1 2" key="1">
    <citation type="submission" date="2022-02" db="EMBL/GenBank/DDBJ databases">
        <title>Halomonas fukangensis sp. nov., a halophilic bacterium isolated from a bulk soil of Kalidium foliatum at Fukang.</title>
        <authorList>
            <person name="Huang Y."/>
        </authorList>
    </citation>
    <scope>NUCLEOTIDE SEQUENCE [LARGE SCALE GENOMIC DNA]</scope>
    <source>
        <strain evidence="1 2">EGI 63088</strain>
    </source>
</reference>
<evidence type="ECO:0000313" key="2">
    <source>
        <dbReference type="Proteomes" id="UP001202117"/>
    </source>
</evidence>
<organism evidence="1 2">
    <name type="scientific">Halomonas flagellata</name>
    <dbReference type="NCBI Taxonomy" id="2920385"/>
    <lineage>
        <taxon>Bacteria</taxon>
        <taxon>Pseudomonadati</taxon>
        <taxon>Pseudomonadota</taxon>
        <taxon>Gammaproteobacteria</taxon>
        <taxon>Oceanospirillales</taxon>
        <taxon>Halomonadaceae</taxon>
        <taxon>Halomonas</taxon>
    </lineage>
</organism>
<dbReference type="Proteomes" id="UP001202117">
    <property type="component" value="Unassembled WGS sequence"/>
</dbReference>